<dbReference type="OrthoDB" id="5783841at2"/>
<dbReference type="SUPFAM" id="SSF89155">
    <property type="entry name" value="TorD-like"/>
    <property type="match status" value="1"/>
</dbReference>
<protein>
    <submittedName>
        <fullName evidence="2">Chaperone protein TorD</fullName>
    </submittedName>
</protein>
<dbReference type="KEGG" id="hco:LOKO_02588"/>
<dbReference type="EMBL" id="CP014226">
    <property type="protein sequence ID" value="AMD01648.1"/>
    <property type="molecule type" value="Genomic_DNA"/>
</dbReference>
<dbReference type="AlphaFoldDB" id="A0A0X8HFF4"/>
<reference evidence="2 3" key="2">
    <citation type="submission" date="2016-02" db="EMBL/GenBank/DDBJ databases">
        <authorList>
            <person name="Wen L."/>
            <person name="He K."/>
            <person name="Yang H."/>
        </authorList>
    </citation>
    <scope>NUCLEOTIDE SEQUENCE [LARGE SCALE GENOMIC DNA]</scope>
    <source>
        <strain evidence="2 3">AGD 8-3</strain>
    </source>
</reference>
<evidence type="ECO:0000313" key="3">
    <source>
        <dbReference type="Proteomes" id="UP000063387"/>
    </source>
</evidence>
<evidence type="ECO:0000313" key="2">
    <source>
        <dbReference type="EMBL" id="AMD01648.1"/>
    </source>
</evidence>
<keyword evidence="3" id="KW-1185">Reference proteome</keyword>
<reference evidence="2 3" key="1">
    <citation type="journal article" date="2016" name="Genome Announc.">
        <title>Draft Genome Sequence of 'Halomonas chromatireducens' Strain AGD 8-3, a Haloalkaliphilic Chromate- and Selenite-Reducing Gammaproteobacterium.</title>
        <authorList>
            <person name="Sharko F.S."/>
            <person name="Shapovalova A.A."/>
            <person name="Tsygankova S.V."/>
            <person name="Komova A.V."/>
            <person name="Boulygina E.S."/>
            <person name="Teslyuk A.B."/>
            <person name="Gotovtsev P.M."/>
            <person name="Namsaraev Z.B."/>
            <person name="Khijniak T.V."/>
            <person name="Nedoluzhko A.V."/>
            <person name="Vasilov R.G."/>
        </authorList>
    </citation>
    <scope>NUCLEOTIDE SEQUENCE [LARGE SCALE GENOMIC DNA]</scope>
    <source>
        <strain evidence="2 3">AGD 8-3</strain>
    </source>
</reference>
<gene>
    <name evidence="2" type="primary">torD</name>
    <name evidence="2" type="ORF">LOKO_02588</name>
</gene>
<dbReference type="Proteomes" id="UP000063387">
    <property type="component" value="Chromosome"/>
</dbReference>
<name>A0A0X8HFF4_9GAMM</name>
<dbReference type="Gene3D" id="1.10.3480.10">
    <property type="entry name" value="TorD-like"/>
    <property type="match status" value="1"/>
</dbReference>
<dbReference type="InterPro" id="IPR036411">
    <property type="entry name" value="TorD-like_sf"/>
</dbReference>
<feature type="region of interest" description="Disordered" evidence="1">
    <location>
        <begin position="294"/>
        <end position="316"/>
    </location>
</feature>
<accession>A0A0X8HFF4</accession>
<dbReference type="PATRIC" id="fig|507626.3.peg.2591"/>
<feature type="compositionally biased region" description="Polar residues" evidence="1">
    <location>
        <begin position="306"/>
        <end position="316"/>
    </location>
</feature>
<evidence type="ECO:0000256" key="1">
    <source>
        <dbReference type="SAM" id="MobiDB-lite"/>
    </source>
</evidence>
<dbReference type="Pfam" id="PF02613">
    <property type="entry name" value="Nitrate_red_del"/>
    <property type="match status" value="1"/>
</dbReference>
<dbReference type="RefSeq" id="WP_066449860.1">
    <property type="nucleotide sequence ID" value="NZ_CP014226.1"/>
</dbReference>
<organism evidence="2 3">
    <name type="scientific">Halomonas chromatireducens</name>
    <dbReference type="NCBI Taxonomy" id="507626"/>
    <lineage>
        <taxon>Bacteria</taxon>
        <taxon>Pseudomonadati</taxon>
        <taxon>Pseudomonadota</taxon>
        <taxon>Gammaproteobacteria</taxon>
        <taxon>Oceanospirillales</taxon>
        <taxon>Halomonadaceae</taxon>
        <taxon>Halomonas</taxon>
    </lineage>
</organism>
<proteinExistence type="predicted"/>
<sequence length="316" mass="34681">MTQYPRFPDLLPAAEFSLCLSRAFLAPTTGVTLAELRGPLLDDLRNLAETLPKLNTERLEALSQALAALTDTQQLMLGYSRLFLTPPAPAPLNLGAYLDGGLMSRSVPSMEALYHRHGLERDPAFRDLSDHLSLHLQWLAWVYSEAMEAREAATDASPAMTDAATMLHDFTLPAMAGVRRKVTQAAKYETTLPWRLLVELTHDQLTEDFARLKAALPSLALQQSRAPGQVKVTTGVESFEASEAPRETLTCRSCGEFFKSDPVMAEMRQRLTAACVSTDHLAICPHCQGRDAASHSLKPPGASLKAWQSATERNLP</sequence>
<dbReference type="InterPro" id="IPR020945">
    <property type="entry name" value="DMSO/NO3_reduct_chaperone"/>
</dbReference>
<dbReference type="STRING" id="507626.LOKO_02588"/>